<dbReference type="STRING" id="573061.Clocel_2771"/>
<accession>D9SS21</accession>
<keyword evidence="1" id="KW-1133">Transmembrane helix</keyword>
<keyword evidence="3" id="KW-1185">Reference proteome</keyword>
<keyword evidence="1" id="KW-0472">Membrane</keyword>
<reference evidence="2 3" key="1">
    <citation type="submission" date="2010-08" db="EMBL/GenBank/DDBJ databases">
        <title>Complete sequence of Clostridium cellulovorans 743B.</title>
        <authorList>
            <consortium name="US DOE Joint Genome Institute"/>
            <person name="Lucas S."/>
            <person name="Copeland A."/>
            <person name="Lapidus A."/>
            <person name="Cheng J.-F."/>
            <person name="Bruce D."/>
            <person name="Goodwin L."/>
            <person name="Pitluck S."/>
            <person name="Chertkov O."/>
            <person name="Detter J.C."/>
            <person name="Han C."/>
            <person name="Tapia R."/>
            <person name="Land M."/>
            <person name="Hauser L."/>
            <person name="Chang Y.-J."/>
            <person name="Jeffries C."/>
            <person name="Kyrpides N."/>
            <person name="Ivanova N."/>
            <person name="Mikhailova N."/>
            <person name="Hemme C.L."/>
            <person name="Woyke T."/>
        </authorList>
    </citation>
    <scope>NUCLEOTIDE SEQUENCE [LARGE SCALE GENOMIC DNA]</scope>
    <source>
        <strain evidence="3">ATCC 35296 / DSM 3052 / OCM 3 / 743B</strain>
    </source>
</reference>
<dbReference type="InterPro" id="IPR025470">
    <property type="entry name" value="DUF4321"/>
</dbReference>
<feature type="transmembrane region" description="Helical" evidence="1">
    <location>
        <begin position="9"/>
        <end position="35"/>
    </location>
</feature>
<feature type="transmembrane region" description="Helical" evidence="1">
    <location>
        <begin position="55"/>
        <end position="83"/>
    </location>
</feature>
<dbReference type="EMBL" id="CP002160">
    <property type="protein sequence ID" value="ADL52468.1"/>
    <property type="molecule type" value="Genomic_DNA"/>
</dbReference>
<dbReference type="Pfam" id="PF14209">
    <property type="entry name" value="DUF4321"/>
    <property type="match status" value="1"/>
</dbReference>
<dbReference type="KEGG" id="ccb:Clocel_2771"/>
<gene>
    <name evidence="2" type="ordered locus">Clocel_2771</name>
</gene>
<dbReference type="Proteomes" id="UP000002730">
    <property type="component" value="Chromosome"/>
</dbReference>
<evidence type="ECO:0000256" key="1">
    <source>
        <dbReference type="SAM" id="Phobius"/>
    </source>
</evidence>
<dbReference type="HOGENOM" id="CLU_166657_2_0_9"/>
<dbReference type="RefSeq" id="WP_010076659.1">
    <property type="nucleotide sequence ID" value="NC_014393.1"/>
</dbReference>
<evidence type="ECO:0000313" key="3">
    <source>
        <dbReference type="Proteomes" id="UP000002730"/>
    </source>
</evidence>
<evidence type="ECO:0000313" key="2">
    <source>
        <dbReference type="EMBL" id="ADL52468.1"/>
    </source>
</evidence>
<organism evidence="2 3">
    <name type="scientific">Clostridium cellulovorans (strain ATCC 35296 / DSM 3052 / OCM 3 / 743B)</name>
    <dbReference type="NCBI Taxonomy" id="573061"/>
    <lineage>
        <taxon>Bacteria</taxon>
        <taxon>Bacillati</taxon>
        <taxon>Bacillota</taxon>
        <taxon>Clostridia</taxon>
        <taxon>Eubacteriales</taxon>
        <taxon>Clostridiaceae</taxon>
        <taxon>Clostridium</taxon>
    </lineage>
</organism>
<protein>
    <recommendedName>
        <fullName evidence="4">DUF4321 domain-containing protein</fullName>
    </recommendedName>
</protein>
<keyword evidence="1" id="KW-0812">Transmembrane</keyword>
<dbReference type="eggNOG" id="ENOG5033BT9">
    <property type="taxonomic scope" value="Bacteria"/>
</dbReference>
<dbReference type="OrthoDB" id="1955744at2"/>
<dbReference type="AlphaFoldDB" id="D9SS21"/>
<evidence type="ECO:0008006" key="4">
    <source>
        <dbReference type="Google" id="ProtNLM"/>
    </source>
</evidence>
<proteinExistence type="predicted"/>
<sequence>MASNSKNKLVYAILIIMGAISGTIIGEILGSKFSFLSFLKTYFSIGVTKPVYLDLYFVNFTFGISFNINLMTIIGILLVIILFRK</sequence>
<name>D9SS21_CLOC7</name>